<evidence type="ECO:0000313" key="2">
    <source>
        <dbReference type="Proteomes" id="UP000003880"/>
    </source>
</evidence>
<organism evidence="1 2">
    <name type="scientific">Citrobacter youngae ATCC 29220</name>
    <dbReference type="NCBI Taxonomy" id="500640"/>
    <lineage>
        <taxon>Bacteria</taxon>
        <taxon>Pseudomonadati</taxon>
        <taxon>Pseudomonadota</taxon>
        <taxon>Gammaproteobacteria</taxon>
        <taxon>Enterobacterales</taxon>
        <taxon>Enterobacteriaceae</taxon>
        <taxon>Citrobacter</taxon>
        <taxon>Citrobacter freundii complex</taxon>
    </lineage>
</organism>
<dbReference type="AlphaFoldDB" id="D4BJ57"/>
<dbReference type="HOGENOM" id="CLU_3122391_0_0_6"/>
<protein>
    <submittedName>
        <fullName evidence="1">Uncharacterized protein</fullName>
    </submittedName>
</protein>
<comment type="caution">
    <text evidence="1">The sequence shown here is derived from an EMBL/GenBank/DDBJ whole genome shotgun (WGS) entry which is preliminary data.</text>
</comment>
<dbReference type="EMBL" id="ABWL02000023">
    <property type="protein sequence ID" value="EFE06451.1"/>
    <property type="molecule type" value="Genomic_DNA"/>
</dbReference>
<evidence type="ECO:0000313" key="1">
    <source>
        <dbReference type="EMBL" id="EFE06451.1"/>
    </source>
</evidence>
<name>D4BJ57_9ENTR</name>
<gene>
    <name evidence="1" type="ORF">CIT292_10574</name>
</gene>
<proteinExistence type="predicted"/>
<reference evidence="1 2" key="1">
    <citation type="submission" date="2010-02" db="EMBL/GenBank/DDBJ databases">
        <authorList>
            <person name="Weinstock G."/>
            <person name="Sodergren E."/>
            <person name="Clifton S."/>
            <person name="Fulton L."/>
            <person name="Fulton B."/>
            <person name="Courtney L."/>
            <person name="Fronick C."/>
            <person name="Harrison M."/>
            <person name="Strong C."/>
            <person name="Farmer C."/>
            <person name="Delahaunty K."/>
            <person name="Markovic C."/>
            <person name="Hall O."/>
            <person name="Minx P."/>
            <person name="Tomlinson C."/>
            <person name="Mitreva M."/>
            <person name="Nelson J."/>
            <person name="Hou S."/>
            <person name="Wollam A."/>
            <person name="Pepin K.H."/>
            <person name="Johnson M."/>
            <person name="Bhonagiri V."/>
            <person name="Zhang X."/>
            <person name="Suruliraj S."/>
            <person name="Warren W."/>
            <person name="Chinwalla A."/>
            <person name="Mardis E.R."/>
            <person name="Wilson R.K."/>
        </authorList>
    </citation>
    <scope>NUCLEOTIDE SEQUENCE [LARGE SCALE GENOMIC DNA]</scope>
    <source>
        <strain evidence="1 2">ATCC 29220</strain>
    </source>
</reference>
<sequence length="58" mass="6536">MAGGATLTRPTVHPVGLIRRPDKRSAIWQGNFVNAFNLKSDLWLQPSLLLTHRVKRVT</sequence>
<accession>D4BJ57</accession>
<dbReference type="Proteomes" id="UP000003880">
    <property type="component" value="Unassembled WGS sequence"/>
</dbReference>